<keyword evidence="2" id="KW-1133">Transmembrane helix</keyword>
<keyword evidence="4" id="KW-1185">Reference proteome</keyword>
<evidence type="ECO:0000313" key="3">
    <source>
        <dbReference type="EMBL" id="KAK6502332.1"/>
    </source>
</evidence>
<accession>A0AAN8RR84</accession>
<feature type="compositionally biased region" description="Basic and acidic residues" evidence="1">
    <location>
        <begin position="117"/>
        <end position="133"/>
    </location>
</feature>
<keyword evidence="2" id="KW-0812">Transmembrane</keyword>
<dbReference type="AlphaFoldDB" id="A0AAN8RR84"/>
<comment type="caution">
    <text evidence="3">The sequence shown here is derived from an EMBL/GenBank/DDBJ whole genome shotgun (WGS) entry which is preliminary data.</text>
</comment>
<keyword evidence="2" id="KW-0472">Membrane</keyword>
<feature type="compositionally biased region" description="Basic and acidic residues" evidence="1">
    <location>
        <begin position="22"/>
        <end position="32"/>
    </location>
</feature>
<evidence type="ECO:0000256" key="1">
    <source>
        <dbReference type="SAM" id="MobiDB-lite"/>
    </source>
</evidence>
<name>A0AAN8RR84_9PEZI</name>
<feature type="region of interest" description="Disordered" evidence="1">
    <location>
        <begin position="1"/>
        <end position="143"/>
    </location>
</feature>
<evidence type="ECO:0000313" key="4">
    <source>
        <dbReference type="Proteomes" id="UP001307849"/>
    </source>
</evidence>
<dbReference type="EMBL" id="JAVHJM010000011">
    <property type="protein sequence ID" value="KAK6502332.1"/>
    <property type="molecule type" value="Genomic_DNA"/>
</dbReference>
<evidence type="ECO:0000256" key="2">
    <source>
        <dbReference type="SAM" id="Phobius"/>
    </source>
</evidence>
<dbReference type="Proteomes" id="UP001307849">
    <property type="component" value="Unassembled WGS sequence"/>
</dbReference>
<feature type="transmembrane region" description="Helical" evidence="2">
    <location>
        <begin position="272"/>
        <end position="294"/>
    </location>
</feature>
<reference evidence="3 4" key="1">
    <citation type="submission" date="2019-10" db="EMBL/GenBank/DDBJ databases">
        <authorList>
            <person name="Palmer J.M."/>
        </authorList>
    </citation>
    <scope>NUCLEOTIDE SEQUENCE [LARGE SCALE GENOMIC DNA]</scope>
    <source>
        <strain evidence="3 4">TWF506</strain>
    </source>
</reference>
<gene>
    <name evidence="3" type="ORF">TWF506_002914</name>
</gene>
<organism evidence="3 4">
    <name type="scientific">Arthrobotrys conoides</name>
    <dbReference type="NCBI Taxonomy" id="74498"/>
    <lineage>
        <taxon>Eukaryota</taxon>
        <taxon>Fungi</taxon>
        <taxon>Dikarya</taxon>
        <taxon>Ascomycota</taxon>
        <taxon>Pezizomycotina</taxon>
        <taxon>Orbiliomycetes</taxon>
        <taxon>Orbiliales</taxon>
        <taxon>Orbiliaceae</taxon>
        <taxon>Arthrobotrys</taxon>
    </lineage>
</organism>
<sequence length="408" mass="46343">MMKNTNKSAPKLRPPLVKPTLKKPEPVKEKALPRRKIKFKDDDEVSEFVEQPAYTICSIREPPKKNSRKSTPIPVARVSSSPEPEQRQRLEPLEEEEERDAVLHHGAVTPAIEDLESYEREGESGAEVDEKRQNPANPNFPLLKLKGHTFPRKKVVIPYNPTTDDEEEELLEQWATDPVLESVRNLRSTIYPTDQITTEKYIPIEEDKDIGLLYNPEDAIYDIKDPDHDSEELFHRLDTMQIDTGMDDMEGYSMEEITGYREEEDEKERLEWMLWTVGAIVVVLIAIILVVLGAGWKPFTMGGQVNRSPKHAHVPQSNLSKVAAPSRLKTAPSNYRGVKGMVLNFCRAAGLAKETFMAAGVGYVTQGVVEKKGIWETVKNGDLKKTALEKVKSWDLNGLFGGKKRKWW</sequence>
<proteinExistence type="predicted"/>
<protein>
    <submittedName>
        <fullName evidence="3">Uncharacterized protein</fullName>
    </submittedName>
</protein>